<evidence type="ECO:0000259" key="2">
    <source>
        <dbReference type="Pfam" id="PF03372"/>
    </source>
</evidence>
<dbReference type="Proteomes" id="UP001274896">
    <property type="component" value="Unassembled WGS sequence"/>
</dbReference>
<organism evidence="3 4">
    <name type="scientific">Hemibagrus guttatus</name>
    <dbReference type="NCBI Taxonomy" id="175788"/>
    <lineage>
        <taxon>Eukaryota</taxon>
        <taxon>Metazoa</taxon>
        <taxon>Chordata</taxon>
        <taxon>Craniata</taxon>
        <taxon>Vertebrata</taxon>
        <taxon>Euteleostomi</taxon>
        <taxon>Actinopterygii</taxon>
        <taxon>Neopterygii</taxon>
        <taxon>Teleostei</taxon>
        <taxon>Ostariophysi</taxon>
        <taxon>Siluriformes</taxon>
        <taxon>Bagridae</taxon>
        <taxon>Hemibagrus</taxon>
    </lineage>
</organism>
<dbReference type="InterPro" id="IPR027124">
    <property type="entry name" value="Swc5/CFDP1/2"/>
</dbReference>
<proteinExistence type="predicted"/>
<dbReference type="CDD" id="cd09076">
    <property type="entry name" value="L1-EN"/>
    <property type="match status" value="1"/>
</dbReference>
<dbReference type="PANTHER" id="PTHR23227">
    <property type="entry name" value="BUCENTAUR RELATED"/>
    <property type="match status" value="1"/>
</dbReference>
<sequence length="523" mass="60805">MQIISTNFIPDRSRPGLTTTAIGAVDVQGASGNWATVGRRSRGGRRVRRQREKRKGKSVGLRIGTLNVGTMTGKGRELADMMERRKVDILCVQETRWKGSKARSIGAGFKLFYYGVDSKRNGVGVVLKEEFVRNVLEVKRVSDRVMSLKLEIEGVMLNVVSGYAPQVGCESEEKERFWSELDEVMESIPTGERVVIGADFNGHVGEGNTGDEEVMGKFGVKERNLEGQMVVDFAKRMDMGVVNNFQKREEHRVTYKSGGRRTQVDYILCRRGNLIEISDCKVVVGESVARQHRMVVCRMTLLVCKTKRSKIEIEKKTKWYCCQVTGKLQQKWSGRQVLGVSSGRRKEDKETWWWNEKVQDSIQKKRLAKKKWDMDRTEENRQEYKELQRRVKREVSKAKQKAYDELYTRLDTREGEKDLYRLARQRDRVGKDVQQVRVIKDRDGRVLTSEESVQRRWKEYFEELMNEENEREKRVEGVNSVEQKVDKIRKDEVRKALKRMKSGKAVGPDDIKVEVWKRQQWNF</sequence>
<feature type="coiled-coil region" evidence="1">
    <location>
        <begin position="367"/>
        <end position="401"/>
    </location>
</feature>
<keyword evidence="1" id="KW-0175">Coiled coil</keyword>
<gene>
    <name evidence="3" type="ORF">QTP70_026635</name>
</gene>
<comment type="caution">
    <text evidence="3">The sequence shown here is derived from an EMBL/GenBank/DDBJ whole genome shotgun (WGS) entry which is preliminary data.</text>
</comment>
<protein>
    <recommendedName>
        <fullName evidence="2">Endonuclease/exonuclease/phosphatase domain-containing protein</fullName>
    </recommendedName>
</protein>
<evidence type="ECO:0000313" key="3">
    <source>
        <dbReference type="EMBL" id="KAK3557435.1"/>
    </source>
</evidence>
<evidence type="ECO:0000256" key="1">
    <source>
        <dbReference type="SAM" id="Coils"/>
    </source>
</evidence>
<evidence type="ECO:0000313" key="4">
    <source>
        <dbReference type="Proteomes" id="UP001274896"/>
    </source>
</evidence>
<feature type="domain" description="Endonuclease/exonuclease/phosphatase" evidence="2">
    <location>
        <begin position="65"/>
        <end position="271"/>
    </location>
</feature>
<dbReference type="Gene3D" id="3.60.10.10">
    <property type="entry name" value="Endonuclease/exonuclease/phosphatase"/>
    <property type="match status" value="1"/>
</dbReference>
<dbReference type="AlphaFoldDB" id="A0AAE0VG99"/>
<dbReference type="SUPFAM" id="SSF56219">
    <property type="entry name" value="DNase I-like"/>
    <property type="match status" value="1"/>
</dbReference>
<dbReference type="PANTHER" id="PTHR23227:SF83">
    <property type="entry name" value="ENDONUCLEASE_EXONUCLEASE_PHOSPHATASE DOMAIN-CONTAINING PROTEIN"/>
    <property type="match status" value="1"/>
</dbReference>
<name>A0AAE0VG99_9TELE</name>
<dbReference type="Pfam" id="PF03372">
    <property type="entry name" value="Exo_endo_phos"/>
    <property type="match status" value="1"/>
</dbReference>
<accession>A0AAE0VG99</accession>
<dbReference type="InterPro" id="IPR005135">
    <property type="entry name" value="Endo/exonuclease/phosphatase"/>
</dbReference>
<reference evidence="3" key="1">
    <citation type="submission" date="2023-06" db="EMBL/GenBank/DDBJ databases">
        <title>Male Hemibagrus guttatus genome.</title>
        <authorList>
            <person name="Bian C."/>
        </authorList>
    </citation>
    <scope>NUCLEOTIDE SEQUENCE</scope>
    <source>
        <strain evidence="3">Male_cb2023</strain>
        <tissue evidence="3">Muscle</tissue>
    </source>
</reference>
<dbReference type="GO" id="GO:0003824">
    <property type="term" value="F:catalytic activity"/>
    <property type="evidence" value="ECO:0007669"/>
    <property type="project" value="InterPro"/>
</dbReference>
<dbReference type="EMBL" id="JAUCMX010000001">
    <property type="protein sequence ID" value="KAK3557435.1"/>
    <property type="molecule type" value="Genomic_DNA"/>
</dbReference>
<keyword evidence="4" id="KW-1185">Reference proteome</keyword>
<dbReference type="InterPro" id="IPR036691">
    <property type="entry name" value="Endo/exonu/phosph_ase_sf"/>
</dbReference>